<dbReference type="AlphaFoldDB" id="A0A5K4FB91"/>
<evidence type="ECO:0000313" key="1">
    <source>
        <dbReference type="Proteomes" id="UP000008854"/>
    </source>
</evidence>
<sequence>MHMAYKLCYLMEYICFINRYLTLFHRGTINSMNDFYGNLAGVRNITLYYEGQHRKLSNYWLVSR</sequence>
<reference evidence="1" key="1">
    <citation type="journal article" date="2012" name="PLoS Negl. Trop. Dis.">
        <title>A systematically improved high quality genome and transcriptome of the human blood fluke Schistosoma mansoni.</title>
        <authorList>
            <person name="Protasio A.V."/>
            <person name="Tsai I.J."/>
            <person name="Babbage A."/>
            <person name="Nichol S."/>
            <person name="Hunt M."/>
            <person name="Aslett M.A."/>
            <person name="De Silva N."/>
            <person name="Velarde G.S."/>
            <person name="Anderson T.J."/>
            <person name="Clark R.C."/>
            <person name="Davidson C."/>
            <person name="Dillon G.P."/>
            <person name="Holroyd N.E."/>
            <person name="LoVerde P.T."/>
            <person name="Lloyd C."/>
            <person name="McQuillan J."/>
            <person name="Oliveira G."/>
            <person name="Otto T.D."/>
            <person name="Parker-Manuel S.J."/>
            <person name="Quail M.A."/>
            <person name="Wilson R.A."/>
            <person name="Zerlotini A."/>
            <person name="Dunne D.W."/>
            <person name="Berriman M."/>
        </authorList>
    </citation>
    <scope>NUCLEOTIDE SEQUENCE [LARGE SCALE GENOMIC DNA]</scope>
    <source>
        <strain evidence="1">Puerto Rican</strain>
    </source>
</reference>
<keyword evidence="1" id="KW-1185">Reference proteome</keyword>
<dbReference type="Proteomes" id="UP000008854">
    <property type="component" value="Unassembled WGS sequence"/>
</dbReference>
<name>A0A5K4FB91_SCHMA</name>
<reference evidence="2" key="2">
    <citation type="submission" date="2019-11" db="UniProtKB">
        <authorList>
            <consortium name="WormBaseParasite"/>
        </authorList>
    </citation>
    <scope>IDENTIFICATION</scope>
    <source>
        <strain evidence="2">Puerto Rican</strain>
    </source>
</reference>
<proteinExistence type="predicted"/>
<evidence type="ECO:0000313" key="2">
    <source>
        <dbReference type="WBParaSite" id="Smp_330450.1"/>
    </source>
</evidence>
<accession>A0A5K4FB91</accession>
<organism evidence="1 2">
    <name type="scientific">Schistosoma mansoni</name>
    <name type="common">Blood fluke</name>
    <dbReference type="NCBI Taxonomy" id="6183"/>
    <lineage>
        <taxon>Eukaryota</taxon>
        <taxon>Metazoa</taxon>
        <taxon>Spiralia</taxon>
        <taxon>Lophotrochozoa</taxon>
        <taxon>Platyhelminthes</taxon>
        <taxon>Trematoda</taxon>
        <taxon>Digenea</taxon>
        <taxon>Strigeidida</taxon>
        <taxon>Schistosomatoidea</taxon>
        <taxon>Schistosomatidae</taxon>
        <taxon>Schistosoma</taxon>
    </lineage>
</organism>
<dbReference type="InParanoid" id="A0A5K4FB91"/>
<dbReference type="WBParaSite" id="Smp_330450.1">
    <property type="protein sequence ID" value="Smp_330450.1"/>
    <property type="gene ID" value="Smp_330450"/>
</dbReference>
<protein>
    <submittedName>
        <fullName evidence="2">Uncharacterized protein</fullName>
    </submittedName>
</protein>